<dbReference type="Proteomes" id="UP000019804">
    <property type="component" value="Unassembled WGS sequence"/>
</dbReference>
<dbReference type="OrthoDB" id="2104739at2759"/>
<proteinExistence type="predicted"/>
<dbReference type="AlphaFoldDB" id="A0A017RZG2"/>
<dbReference type="EMBL" id="KK088468">
    <property type="protein sequence ID" value="EYE90168.1"/>
    <property type="molecule type" value="Genomic_DNA"/>
</dbReference>
<gene>
    <name evidence="1" type="ORF">EURHEDRAFT_417721</name>
</gene>
<dbReference type="HOGENOM" id="CLU_2426650_0_0_1"/>
<name>A0A017RZG2_ASPRC</name>
<keyword evidence="2" id="KW-1185">Reference proteome</keyword>
<organism evidence="1 2">
    <name type="scientific">Aspergillus ruber (strain CBS 135680)</name>
    <dbReference type="NCBI Taxonomy" id="1388766"/>
    <lineage>
        <taxon>Eukaryota</taxon>
        <taxon>Fungi</taxon>
        <taxon>Dikarya</taxon>
        <taxon>Ascomycota</taxon>
        <taxon>Pezizomycotina</taxon>
        <taxon>Eurotiomycetes</taxon>
        <taxon>Eurotiomycetidae</taxon>
        <taxon>Eurotiales</taxon>
        <taxon>Aspergillaceae</taxon>
        <taxon>Aspergillus</taxon>
        <taxon>Aspergillus subgen. Aspergillus</taxon>
    </lineage>
</organism>
<evidence type="ECO:0000313" key="1">
    <source>
        <dbReference type="EMBL" id="EYE90168.1"/>
    </source>
</evidence>
<reference evidence="2" key="1">
    <citation type="journal article" date="2014" name="Nat. Commun.">
        <title>Genomic adaptations of the halophilic Dead Sea filamentous fungus Eurotium rubrum.</title>
        <authorList>
            <person name="Kis-Papo T."/>
            <person name="Weig A.R."/>
            <person name="Riley R."/>
            <person name="Persoh D."/>
            <person name="Salamov A."/>
            <person name="Sun H."/>
            <person name="Lipzen A."/>
            <person name="Wasser S.P."/>
            <person name="Rambold G."/>
            <person name="Grigoriev I.V."/>
            <person name="Nevo E."/>
        </authorList>
    </citation>
    <scope>NUCLEOTIDE SEQUENCE [LARGE SCALE GENOMIC DNA]</scope>
    <source>
        <strain evidence="2">CBS 135680</strain>
    </source>
</reference>
<protein>
    <submittedName>
        <fullName evidence="1">Uncharacterized protein</fullName>
    </submittedName>
</protein>
<evidence type="ECO:0000313" key="2">
    <source>
        <dbReference type="Proteomes" id="UP000019804"/>
    </source>
</evidence>
<dbReference type="GeneID" id="63698390"/>
<accession>A0A017RZG2</accession>
<dbReference type="RefSeq" id="XP_040633858.1">
    <property type="nucleotide sequence ID" value="XM_040783266.1"/>
</dbReference>
<sequence>MASNKPYKRATSLQSLFRKHIIVLFFSYIYKIFNDTNEPDVDTDIPVALSYDPSKMINIKGAVEKFAEYIVDNFLLPRTSIFRFQLFRFYC</sequence>